<comment type="subcellular location">
    <subcellularLocation>
        <location evidence="1">Nucleus membrane</location>
        <topology evidence="1">Multi-pass membrane protein</topology>
    </subcellularLocation>
    <subcellularLocation>
        <location evidence="2">Nucleus</location>
        <location evidence="2">Nuclear pore complex</location>
    </subcellularLocation>
</comment>
<evidence type="ECO:0008006" key="16">
    <source>
        <dbReference type="Google" id="ProtNLM"/>
    </source>
</evidence>
<feature type="transmembrane region" description="Helical" evidence="13">
    <location>
        <begin position="147"/>
        <end position="167"/>
    </location>
</feature>
<evidence type="ECO:0000313" key="15">
    <source>
        <dbReference type="Proteomes" id="UP001590951"/>
    </source>
</evidence>
<feature type="transmembrane region" description="Helical" evidence="13">
    <location>
        <begin position="266"/>
        <end position="288"/>
    </location>
</feature>
<keyword evidence="9" id="KW-0811">Translocation</keyword>
<dbReference type="Proteomes" id="UP001590951">
    <property type="component" value="Unassembled WGS sequence"/>
</dbReference>
<evidence type="ECO:0000256" key="8">
    <source>
        <dbReference type="ARBA" id="ARBA00022989"/>
    </source>
</evidence>
<feature type="transmembrane region" description="Helical" evidence="13">
    <location>
        <begin position="46"/>
        <end position="72"/>
    </location>
</feature>
<keyword evidence="8 13" id="KW-1133">Transmembrane helix</keyword>
<evidence type="ECO:0000256" key="3">
    <source>
        <dbReference type="ARBA" id="ARBA00005760"/>
    </source>
</evidence>
<dbReference type="Pfam" id="PF09531">
    <property type="entry name" value="Ndc1_Nup"/>
    <property type="match status" value="1"/>
</dbReference>
<evidence type="ECO:0000256" key="7">
    <source>
        <dbReference type="ARBA" id="ARBA00022927"/>
    </source>
</evidence>
<evidence type="ECO:0000256" key="1">
    <source>
        <dbReference type="ARBA" id="ARBA00004232"/>
    </source>
</evidence>
<evidence type="ECO:0000256" key="5">
    <source>
        <dbReference type="ARBA" id="ARBA00022692"/>
    </source>
</evidence>
<dbReference type="InterPro" id="IPR019049">
    <property type="entry name" value="Nucleoporin_prot_Ndc1/Nup"/>
</dbReference>
<comment type="similarity">
    <text evidence="3">Belongs to the NDC1 family.</text>
</comment>
<dbReference type="EMBL" id="JBHFEH010000011">
    <property type="protein sequence ID" value="KAL2055540.1"/>
    <property type="molecule type" value="Genomic_DNA"/>
</dbReference>
<keyword evidence="6" id="KW-0509">mRNA transport</keyword>
<protein>
    <recommendedName>
        <fullName evidence="16">Nucleoporin NDC1</fullName>
    </recommendedName>
</protein>
<accession>A0ABR4BCS0</accession>
<evidence type="ECO:0000256" key="11">
    <source>
        <dbReference type="ARBA" id="ARBA00023136"/>
    </source>
</evidence>
<feature type="transmembrane region" description="Helical" evidence="13">
    <location>
        <begin position="21"/>
        <end position="40"/>
    </location>
</feature>
<dbReference type="PANTHER" id="PTHR13269:SF6">
    <property type="entry name" value="NUCLEOPORIN NDC1"/>
    <property type="match status" value="1"/>
</dbReference>
<proteinExistence type="inferred from homology"/>
<evidence type="ECO:0000256" key="10">
    <source>
        <dbReference type="ARBA" id="ARBA00023132"/>
    </source>
</evidence>
<keyword evidence="12" id="KW-0539">Nucleus</keyword>
<keyword evidence="4" id="KW-0813">Transport</keyword>
<evidence type="ECO:0000256" key="9">
    <source>
        <dbReference type="ARBA" id="ARBA00023010"/>
    </source>
</evidence>
<comment type="caution">
    <text evidence="14">The sequence shown here is derived from an EMBL/GenBank/DDBJ whole genome shotgun (WGS) entry which is preliminary data.</text>
</comment>
<evidence type="ECO:0000313" key="14">
    <source>
        <dbReference type="EMBL" id="KAL2055540.1"/>
    </source>
</evidence>
<keyword evidence="10" id="KW-0906">Nuclear pore complex</keyword>
<evidence type="ECO:0000256" key="13">
    <source>
        <dbReference type="SAM" id="Phobius"/>
    </source>
</evidence>
<reference evidence="14 15" key="1">
    <citation type="submission" date="2024-09" db="EMBL/GenBank/DDBJ databases">
        <title>Rethinking Asexuality: The Enigmatic Case of Functional Sexual Genes in Lepraria (Stereocaulaceae).</title>
        <authorList>
            <person name="Doellman M."/>
            <person name="Sun Y."/>
            <person name="Barcenas-Pena A."/>
            <person name="Lumbsch H.T."/>
            <person name="Grewe F."/>
        </authorList>
    </citation>
    <scope>NUCLEOTIDE SEQUENCE [LARGE SCALE GENOMIC DNA]</scope>
    <source>
        <strain evidence="14 15">Grewe 0041</strain>
    </source>
</reference>
<keyword evidence="15" id="KW-1185">Reference proteome</keyword>
<evidence type="ECO:0000256" key="2">
    <source>
        <dbReference type="ARBA" id="ARBA00004567"/>
    </source>
</evidence>
<keyword evidence="7" id="KW-0653">Protein transport</keyword>
<evidence type="ECO:0000256" key="6">
    <source>
        <dbReference type="ARBA" id="ARBA00022816"/>
    </source>
</evidence>
<dbReference type="PANTHER" id="PTHR13269">
    <property type="entry name" value="NUCLEOPORIN NDC1"/>
    <property type="match status" value="1"/>
</dbReference>
<organism evidence="14 15">
    <name type="scientific">Lepraria finkii</name>
    <dbReference type="NCBI Taxonomy" id="1340010"/>
    <lineage>
        <taxon>Eukaryota</taxon>
        <taxon>Fungi</taxon>
        <taxon>Dikarya</taxon>
        <taxon>Ascomycota</taxon>
        <taxon>Pezizomycotina</taxon>
        <taxon>Lecanoromycetes</taxon>
        <taxon>OSLEUM clade</taxon>
        <taxon>Lecanoromycetidae</taxon>
        <taxon>Lecanorales</taxon>
        <taxon>Lecanorineae</taxon>
        <taxon>Stereocaulaceae</taxon>
        <taxon>Lepraria</taxon>
    </lineage>
</organism>
<gene>
    <name evidence="14" type="ORF">ABVK25_004348</name>
</gene>
<evidence type="ECO:0000256" key="4">
    <source>
        <dbReference type="ARBA" id="ARBA00022448"/>
    </source>
</evidence>
<keyword evidence="5 13" id="KW-0812">Transmembrane</keyword>
<name>A0ABR4BCS0_9LECA</name>
<sequence length="631" mass="70916">MSTPRASLYKQLLTPALHRRFTGAAAFILILCHVEAVLIGEKSSFFWSWFPIGPTGIRTLLLFISALSVFVLRVAQLHIGARTTASPAETFTKYLFRLNTAQTLAWYFFSAWWFSEVYMWSAPASANLSWVSEGRAWERKKLNERPMYLRSVFFMLAVLQSGTHLYFDYDKVTLPLMKTKTESSSERPQKKEDPIMQLRASLPLLAWNIGLRSVCMSIFGPLVYALFIRNTAWNCSLYFAALVWDLPASQLSYIPPYHISLLIRSLTSGLLLVTLWECANVLFGAYVAQEPLKKEQPFTSASKDPNGSLLNGLKGKREVVRTFSFWELVYICQRFDARRKAIFSDIDRSSGSMWNQVMTLCLDNVLSISNRITAFQNPSTSAAPPQQKITIETLPPISAPLRQENIFTDPPPPSTRREKIESSVGTIAKSYGQSPQPAKPLKFLENQRAEGQKYIGTARQKFLTQGQQKPFSSSGLLAQYNEYLMRFLRTPVGYPFRRTFRRRVCTVVLGTPYSELNPLVNSINTLSALAVASLKEDNYGKVAKDLPLLIRAFVSITSSIEGFVSSLPAHWTDVEFSESDRKVEEVDLIVGSLKAGLKDMIGAFGKYATELGMGEGEISTARRVAGMEDSD</sequence>
<feature type="transmembrane region" description="Helical" evidence="13">
    <location>
        <begin position="204"/>
        <end position="228"/>
    </location>
</feature>
<evidence type="ECO:0000256" key="12">
    <source>
        <dbReference type="ARBA" id="ARBA00023242"/>
    </source>
</evidence>
<keyword evidence="11 13" id="KW-0472">Membrane</keyword>